<name>A0AAE0TSP1_9PEZI</name>
<sequence length="234" mass="26160">MQQAEAAKAAVEKSSMASGPAQDLETQPTDGGTETTPPSNHNDDKDGEVSEHDDSSLVQGVNYFPSRRVDREALIQTPSFDWQQSQTNMHTKPDFLPTISHDKWKLMRKLEPNQQDVLKQAAGIDVLRPVHGQATDSVKTNHFLMDFYDNKGSRVLYVYRVDGISPDGARAKKRTNMHTAIEKCAPLRSNKHFIVTDNISKIVVWMPLAEEASPGDEIAKIPLIDYDRRDNSSS</sequence>
<feature type="compositionally biased region" description="Basic and acidic residues" evidence="1">
    <location>
        <begin position="41"/>
        <end position="55"/>
    </location>
</feature>
<evidence type="ECO:0000313" key="3">
    <source>
        <dbReference type="Proteomes" id="UP001274830"/>
    </source>
</evidence>
<proteinExistence type="predicted"/>
<comment type="caution">
    <text evidence="2">The sequence shown here is derived from an EMBL/GenBank/DDBJ whole genome shotgun (WGS) entry which is preliminary data.</text>
</comment>
<dbReference type="EMBL" id="JAUTXT010000033">
    <property type="protein sequence ID" value="KAK3672418.1"/>
    <property type="molecule type" value="Genomic_DNA"/>
</dbReference>
<dbReference type="Proteomes" id="UP001274830">
    <property type="component" value="Unassembled WGS sequence"/>
</dbReference>
<gene>
    <name evidence="2" type="ORF">LTR78_007725</name>
</gene>
<protein>
    <submittedName>
        <fullName evidence="2">Uncharacterized protein</fullName>
    </submittedName>
</protein>
<feature type="region of interest" description="Disordered" evidence="1">
    <location>
        <begin position="1"/>
        <end position="61"/>
    </location>
</feature>
<reference evidence="2" key="1">
    <citation type="submission" date="2023-07" db="EMBL/GenBank/DDBJ databases">
        <title>Black Yeasts Isolated from many extreme environments.</title>
        <authorList>
            <person name="Coleine C."/>
            <person name="Stajich J.E."/>
            <person name="Selbmann L."/>
        </authorList>
    </citation>
    <scope>NUCLEOTIDE SEQUENCE</scope>
    <source>
        <strain evidence="2">CCFEE 5485</strain>
    </source>
</reference>
<feature type="compositionally biased region" description="Polar residues" evidence="1">
    <location>
        <begin position="24"/>
        <end position="40"/>
    </location>
</feature>
<evidence type="ECO:0000313" key="2">
    <source>
        <dbReference type="EMBL" id="KAK3672418.1"/>
    </source>
</evidence>
<feature type="compositionally biased region" description="Low complexity" evidence="1">
    <location>
        <begin position="1"/>
        <end position="17"/>
    </location>
</feature>
<dbReference type="AlphaFoldDB" id="A0AAE0TSP1"/>
<keyword evidence="3" id="KW-1185">Reference proteome</keyword>
<accession>A0AAE0TSP1</accession>
<evidence type="ECO:0000256" key="1">
    <source>
        <dbReference type="SAM" id="MobiDB-lite"/>
    </source>
</evidence>
<organism evidence="2 3">
    <name type="scientific">Recurvomyces mirabilis</name>
    <dbReference type="NCBI Taxonomy" id="574656"/>
    <lineage>
        <taxon>Eukaryota</taxon>
        <taxon>Fungi</taxon>
        <taxon>Dikarya</taxon>
        <taxon>Ascomycota</taxon>
        <taxon>Pezizomycotina</taxon>
        <taxon>Dothideomycetes</taxon>
        <taxon>Dothideomycetidae</taxon>
        <taxon>Mycosphaerellales</taxon>
        <taxon>Teratosphaeriaceae</taxon>
        <taxon>Recurvomyces</taxon>
    </lineage>
</organism>